<evidence type="ECO:0000313" key="8">
    <source>
        <dbReference type="EMBL" id="AKK06485.1"/>
    </source>
</evidence>
<dbReference type="Gene3D" id="3.40.1190.10">
    <property type="entry name" value="Mur-like, catalytic domain"/>
    <property type="match status" value="1"/>
</dbReference>
<feature type="binding site" evidence="4">
    <location>
        <position position="39"/>
    </location>
    <ligand>
        <name>UDP-N-acetyl-alpha-D-muramoyl-L-alanyl-D-glutamate</name>
        <dbReference type="ChEBI" id="CHEBI:83900"/>
    </ligand>
</feature>
<comment type="catalytic activity">
    <reaction evidence="4">
        <text>UDP-N-acetyl-alpha-D-muramoyl-L-alanyl-D-glutamate + meso-2,6-diaminopimelate + ATP = UDP-N-acetyl-alpha-D-muramoyl-L-alanyl-gamma-D-glutamyl-meso-2,6-diaminopimelate + ADP + phosphate + H(+)</text>
        <dbReference type="Rhea" id="RHEA:23676"/>
        <dbReference type="ChEBI" id="CHEBI:15378"/>
        <dbReference type="ChEBI" id="CHEBI:30616"/>
        <dbReference type="ChEBI" id="CHEBI:43474"/>
        <dbReference type="ChEBI" id="CHEBI:57791"/>
        <dbReference type="ChEBI" id="CHEBI:83900"/>
        <dbReference type="ChEBI" id="CHEBI:83905"/>
        <dbReference type="ChEBI" id="CHEBI:456216"/>
        <dbReference type="EC" id="6.3.2.13"/>
    </reaction>
</comment>
<keyword evidence="3 4" id="KW-0131">Cell cycle</keyword>
<sequence>MTPTISDLATLIDATVHVPESVADAPTDLLAQAITSVSLDSSDTEHGGLFAALPGTKVHGAQFAARTHSAAVLTDHAGWLILLEEGETRPVLEVPDVRKVLGMLSAQVYGNPSADMTVIGITGTSGKTTTSYLLEAGLMRAGLKVGLIGTTGTRIAGQPVPTSLTTPEAPTLQALFERMRAEGVSHVVMEVSSHALLLGRVQGVDFDVAGFTNLSQDHLDFHSSMSEYFDAKAMFFAAGSPIRADRAVICVDDEWGRKMFDVACAEREDSAVWTVATTPDSSCYDNADYRTENVEVAANGIQTCSLANSHGVAELVVPLPGKFNVANAALAVALADAAGVPDRAAVIAGIADVGVPGRMQRIDCGQEFLAIVDYAHKPAAIAAVLDTVRAQTSGRVAIVVGAGGDRDAGKRPIMGKEAAKRADLVIITDDNPRSEDPAAIRAAVLAGTADAEVTQTNPQVEVIELGDRRKAIETAVAWAQPGDVVVVAGKGHEIGQLIAGVQHHFDDREELQAAINTRFGKEVKHND</sequence>
<dbReference type="GO" id="GO:0008765">
    <property type="term" value="F:UDP-N-acetylmuramoylalanyl-D-glutamate-2,6-diaminopimelate ligase activity"/>
    <property type="evidence" value="ECO:0007669"/>
    <property type="project" value="UniProtKB-UniRule"/>
</dbReference>
<feature type="binding site" evidence="4">
    <location>
        <position position="192"/>
    </location>
    <ligand>
        <name>UDP-N-acetyl-alpha-D-muramoyl-L-alanyl-D-glutamate</name>
        <dbReference type="ChEBI" id="CHEBI:83900"/>
    </ligand>
</feature>
<dbReference type="EC" id="6.3.2.13" evidence="4"/>
<dbReference type="UniPathway" id="UPA00219"/>
<dbReference type="GO" id="GO:0008360">
    <property type="term" value="P:regulation of cell shape"/>
    <property type="evidence" value="ECO:0007669"/>
    <property type="project" value="UniProtKB-KW"/>
</dbReference>
<dbReference type="SUPFAM" id="SSF53623">
    <property type="entry name" value="MurD-like peptide ligases, catalytic domain"/>
    <property type="match status" value="1"/>
</dbReference>
<dbReference type="Pfam" id="PF02875">
    <property type="entry name" value="Mur_ligase_C"/>
    <property type="match status" value="1"/>
</dbReference>
<evidence type="ECO:0000256" key="3">
    <source>
        <dbReference type="ARBA" id="ARBA00023306"/>
    </source>
</evidence>
<dbReference type="SUPFAM" id="SSF53244">
    <property type="entry name" value="MurD-like peptide ligases, peptide-binding domain"/>
    <property type="match status" value="1"/>
</dbReference>
<dbReference type="InterPro" id="IPR036565">
    <property type="entry name" value="Mur-like_cat_sf"/>
</dbReference>
<dbReference type="InterPro" id="IPR005761">
    <property type="entry name" value="UDP-N-AcMur-Glu-dNH2Pim_ligase"/>
</dbReference>
<evidence type="ECO:0000256" key="1">
    <source>
        <dbReference type="ARBA" id="ARBA00005898"/>
    </source>
</evidence>
<dbReference type="PATRIC" id="fig|571915.4.peg.2307"/>
<keyword evidence="2 4" id="KW-0132">Cell division</keyword>
<keyword evidence="4 5" id="KW-0133">Cell shape</keyword>
<name>A0A0G3H137_9CORY</name>
<dbReference type="GO" id="GO:0005737">
    <property type="term" value="C:cytoplasm"/>
    <property type="evidence" value="ECO:0007669"/>
    <property type="project" value="UniProtKB-SubCell"/>
</dbReference>
<comment type="function">
    <text evidence="4">Catalyzes the addition of meso-diaminopimelic acid to the nucleotide precursor UDP-N-acetylmuramoyl-L-alanyl-D-glutamate (UMAG) in the biosynthesis of bacterial cell-wall peptidoglycan.</text>
</comment>
<feature type="binding site" evidence="4">
    <location>
        <position position="493"/>
    </location>
    <ligand>
        <name>meso-2,6-diaminopimelate</name>
        <dbReference type="ChEBI" id="CHEBI:57791"/>
    </ligand>
</feature>
<feature type="domain" description="Mur ligase central" evidence="7">
    <location>
        <begin position="121"/>
        <end position="335"/>
    </location>
</feature>
<dbReference type="GO" id="GO:0051301">
    <property type="term" value="P:cell division"/>
    <property type="evidence" value="ECO:0007669"/>
    <property type="project" value="UniProtKB-KW"/>
</dbReference>
<dbReference type="KEGG" id="cmv:CMUST_10845"/>
<comment type="cofactor">
    <cofactor evidence="4">
        <name>Mg(2+)</name>
        <dbReference type="ChEBI" id="CHEBI:18420"/>
    </cofactor>
</comment>
<dbReference type="SUPFAM" id="SSF63418">
    <property type="entry name" value="MurE/MurF N-terminal domain"/>
    <property type="match status" value="1"/>
</dbReference>
<dbReference type="AlphaFoldDB" id="A0A0G3H137"/>
<evidence type="ECO:0000256" key="5">
    <source>
        <dbReference type="RuleBase" id="RU004135"/>
    </source>
</evidence>
<dbReference type="NCBIfam" id="NF001126">
    <property type="entry name" value="PRK00139.1-4"/>
    <property type="match status" value="1"/>
</dbReference>
<feature type="short sequence motif" description="Meso-diaminopimelate recognition motif" evidence="4">
    <location>
        <begin position="430"/>
        <end position="433"/>
    </location>
</feature>
<dbReference type="InterPro" id="IPR013221">
    <property type="entry name" value="Mur_ligase_cen"/>
</dbReference>
<dbReference type="NCBIfam" id="TIGR01085">
    <property type="entry name" value="murE"/>
    <property type="match status" value="1"/>
</dbReference>
<protein>
    <recommendedName>
        <fullName evidence="4">UDP-N-acetylmuramoyl-L-alanyl-D-glutamate--2,6-diaminopimelate ligase</fullName>
        <ecNumber evidence="4">6.3.2.13</ecNumber>
    </recommendedName>
    <alternativeName>
        <fullName evidence="4">Meso-A2pm-adding enzyme</fullName>
    </alternativeName>
    <alternativeName>
        <fullName evidence="4">Meso-diaminopimelate-adding enzyme</fullName>
    </alternativeName>
    <alternativeName>
        <fullName evidence="4">UDP-MurNAc-L-Ala-D-Glu:meso-diaminopimelate ligase</fullName>
    </alternativeName>
    <alternativeName>
        <fullName evidence="4">UDP-MurNAc-tripeptide synthetase</fullName>
    </alternativeName>
    <alternativeName>
        <fullName evidence="4">UDP-N-acetylmuramyl-tripeptide synthetase</fullName>
    </alternativeName>
</protein>
<dbReference type="Pfam" id="PF08245">
    <property type="entry name" value="Mur_ligase_M"/>
    <property type="match status" value="1"/>
</dbReference>
<dbReference type="GO" id="GO:0000287">
    <property type="term" value="F:magnesium ion binding"/>
    <property type="evidence" value="ECO:0007669"/>
    <property type="project" value="UniProtKB-UniRule"/>
</dbReference>
<dbReference type="HAMAP" id="MF_00208">
    <property type="entry name" value="MurE"/>
    <property type="match status" value="1"/>
</dbReference>
<keyword evidence="4" id="KW-0460">Magnesium</keyword>
<keyword evidence="4" id="KW-0067">ATP-binding</keyword>
<keyword evidence="4 5" id="KW-0961">Cell wall biogenesis/degradation</keyword>
<dbReference type="InterPro" id="IPR036615">
    <property type="entry name" value="Mur_ligase_C_dom_sf"/>
</dbReference>
<dbReference type="PANTHER" id="PTHR23135">
    <property type="entry name" value="MUR LIGASE FAMILY MEMBER"/>
    <property type="match status" value="1"/>
</dbReference>
<keyword evidence="4" id="KW-0547">Nucleotide-binding</keyword>
<evidence type="ECO:0000313" key="9">
    <source>
        <dbReference type="Proteomes" id="UP000035199"/>
    </source>
</evidence>
<organism evidence="8 9">
    <name type="scientific">Corynebacterium mustelae</name>
    <dbReference type="NCBI Taxonomy" id="571915"/>
    <lineage>
        <taxon>Bacteria</taxon>
        <taxon>Bacillati</taxon>
        <taxon>Actinomycetota</taxon>
        <taxon>Actinomycetes</taxon>
        <taxon>Mycobacteriales</taxon>
        <taxon>Corynebacteriaceae</taxon>
        <taxon>Corynebacterium</taxon>
    </lineage>
</organism>
<dbReference type="GO" id="GO:0005524">
    <property type="term" value="F:ATP binding"/>
    <property type="evidence" value="ECO:0007669"/>
    <property type="project" value="UniProtKB-UniRule"/>
</dbReference>
<evidence type="ECO:0000256" key="2">
    <source>
        <dbReference type="ARBA" id="ARBA00022618"/>
    </source>
</evidence>
<feature type="binding site" evidence="4">
    <location>
        <position position="489"/>
    </location>
    <ligand>
        <name>meso-2,6-diaminopimelate</name>
        <dbReference type="ChEBI" id="CHEBI:57791"/>
    </ligand>
</feature>
<dbReference type="GO" id="GO:0071555">
    <property type="term" value="P:cell wall organization"/>
    <property type="evidence" value="ECO:0007669"/>
    <property type="project" value="UniProtKB-KW"/>
</dbReference>
<comment type="pathway">
    <text evidence="4 5">Cell wall biogenesis; peptidoglycan biosynthesis.</text>
</comment>
<feature type="binding site" evidence="4">
    <location>
        <begin position="430"/>
        <end position="433"/>
    </location>
    <ligand>
        <name>meso-2,6-diaminopimelate</name>
        <dbReference type="ChEBI" id="CHEBI:57791"/>
    </ligand>
</feature>
<evidence type="ECO:0000259" key="7">
    <source>
        <dbReference type="Pfam" id="PF08245"/>
    </source>
</evidence>
<evidence type="ECO:0000256" key="4">
    <source>
        <dbReference type="HAMAP-Rule" id="MF_00208"/>
    </source>
</evidence>
<feature type="binding site" evidence="4">
    <location>
        <position position="406"/>
    </location>
    <ligand>
        <name>meso-2,6-diaminopimelate</name>
        <dbReference type="ChEBI" id="CHEBI:57791"/>
    </ligand>
</feature>
<dbReference type="PANTHER" id="PTHR23135:SF4">
    <property type="entry name" value="UDP-N-ACETYLMURAMOYL-L-ALANYL-D-GLUTAMATE--2,6-DIAMINOPIMELATE LIGASE MURE HOMOLOG, CHLOROPLASTIC"/>
    <property type="match status" value="1"/>
</dbReference>
<dbReference type="RefSeq" id="WP_052844679.1">
    <property type="nucleotide sequence ID" value="NZ_CP011542.1"/>
</dbReference>
<reference evidence="9" key="2">
    <citation type="submission" date="2015-05" db="EMBL/GenBank/DDBJ databases">
        <title>Complete genome sequence of Corynebacterium mustelae DSM 45274, isolated from various tissues of a male ferret with lethal sepsis.</title>
        <authorList>
            <person name="Ruckert C."/>
            <person name="Albersmeier A."/>
            <person name="Winkler A."/>
            <person name="Tauch A."/>
        </authorList>
    </citation>
    <scope>NUCLEOTIDE SEQUENCE [LARGE SCALE GENOMIC DNA]</scope>
    <source>
        <strain evidence="9">DSM 45274</strain>
    </source>
</reference>
<dbReference type="Gene3D" id="3.40.1390.10">
    <property type="entry name" value="MurE/MurF, N-terminal domain"/>
    <property type="match status" value="1"/>
</dbReference>
<feature type="binding site" evidence="4">
    <location>
        <begin position="165"/>
        <end position="166"/>
    </location>
    <ligand>
        <name>UDP-N-acetyl-alpha-D-muramoyl-L-alanyl-D-glutamate</name>
        <dbReference type="ChEBI" id="CHEBI:83900"/>
    </ligand>
</feature>
<dbReference type="GO" id="GO:0009252">
    <property type="term" value="P:peptidoglycan biosynthetic process"/>
    <property type="evidence" value="ECO:0007669"/>
    <property type="project" value="UniProtKB-UniRule"/>
</dbReference>
<comment type="similarity">
    <text evidence="1 4">Belongs to the MurCDEF family. MurE subfamily.</text>
</comment>
<feature type="domain" description="Mur ligase C-terminal" evidence="6">
    <location>
        <begin position="357"/>
        <end position="491"/>
    </location>
</feature>
<feature type="binding site" evidence="4">
    <location>
        <position position="200"/>
    </location>
    <ligand>
        <name>UDP-N-acetyl-alpha-D-muramoyl-L-alanyl-D-glutamate</name>
        <dbReference type="ChEBI" id="CHEBI:83900"/>
    </ligand>
</feature>
<dbReference type="Proteomes" id="UP000035199">
    <property type="component" value="Chromosome"/>
</dbReference>
<keyword evidence="4" id="KW-0963">Cytoplasm</keyword>
<dbReference type="Gene3D" id="3.90.190.20">
    <property type="entry name" value="Mur ligase, C-terminal domain"/>
    <property type="match status" value="1"/>
</dbReference>
<feature type="binding site" evidence="4">
    <location>
        <position position="41"/>
    </location>
    <ligand>
        <name>UDP-N-acetyl-alpha-D-muramoyl-L-alanyl-D-glutamate</name>
        <dbReference type="ChEBI" id="CHEBI:83900"/>
    </ligand>
</feature>
<keyword evidence="4 8" id="KW-0436">Ligase</keyword>
<dbReference type="InterPro" id="IPR035911">
    <property type="entry name" value="MurE/MurF_N"/>
</dbReference>
<dbReference type="OrthoDB" id="9800958at2"/>
<feature type="binding site" evidence="4">
    <location>
        <begin position="123"/>
        <end position="129"/>
    </location>
    <ligand>
        <name>ATP</name>
        <dbReference type="ChEBI" id="CHEBI:30616"/>
    </ligand>
</feature>
<dbReference type="EMBL" id="CP011542">
    <property type="protein sequence ID" value="AKK06485.1"/>
    <property type="molecule type" value="Genomic_DNA"/>
</dbReference>
<accession>A0A0G3H137</accession>
<comment type="subcellular location">
    <subcellularLocation>
        <location evidence="4 5">Cytoplasm</location>
    </subcellularLocation>
</comment>
<feature type="modified residue" description="N6-carboxylysine" evidence="4">
    <location>
        <position position="232"/>
    </location>
</feature>
<proteinExistence type="inferred from homology"/>
<gene>
    <name evidence="4 8" type="primary">murE</name>
    <name evidence="8" type="ORF">CMUST_10845</name>
</gene>
<keyword evidence="9" id="KW-1185">Reference proteome</keyword>
<dbReference type="InterPro" id="IPR004101">
    <property type="entry name" value="Mur_ligase_C"/>
</dbReference>
<reference evidence="8 9" key="1">
    <citation type="journal article" date="2015" name="Genome Announc.">
        <title>Complete Genome Sequence of the Type Strain Corynebacterium mustelae DSM 45274, Isolated from Various Tissues of a Male Ferret with Lethal Sepsis.</title>
        <authorList>
            <person name="Ruckert C."/>
            <person name="Eimer J."/>
            <person name="Winkler A."/>
            <person name="Tauch A."/>
        </authorList>
    </citation>
    <scope>NUCLEOTIDE SEQUENCE [LARGE SCALE GENOMIC DNA]</scope>
    <source>
        <strain evidence="8 9">DSM 45274</strain>
    </source>
</reference>
<comment type="PTM">
    <text evidence="4">Carboxylation is probably crucial for Mg(2+) binding and, consequently, for the gamma-phosphate positioning of ATP.</text>
</comment>
<evidence type="ECO:0000259" key="6">
    <source>
        <dbReference type="Pfam" id="PF02875"/>
    </source>
</evidence>
<keyword evidence="4 5" id="KW-0573">Peptidoglycan synthesis</keyword>
<dbReference type="NCBIfam" id="NF001124">
    <property type="entry name" value="PRK00139.1-2"/>
    <property type="match status" value="1"/>
</dbReference>
<comment type="caution">
    <text evidence="4">Lacks conserved residue(s) required for the propagation of feature annotation.</text>
</comment>
<dbReference type="STRING" id="571915.CMUST_10845"/>